<accession>A0A4R2HGX2</accession>
<dbReference type="CDD" id="cd00397">
    <property type="entry name" value="DNA_BRE_C"/>
    <property type="match status" value="1"/>
</dbReference>
<evidence type="ECO:0000256" key="1">
    <source>
        <dbReference type="ARBA" id="ARBA00023172"/>
    </source>
</evidence>
<dbReference type="EMBL" id="SLWN01000006">
    <property type="protein sequence ID" value="TCO28086.1"/>
    <property type="molecule type" value="Genomic_DNA"/>
</dbReference>
<dbReference type="InterPro" id="IPR013762">
    <property type="entry name" value="Integrase-like_cat_sf"/>
</dbReference>
<protein>
    <submittedName>
        <fullName evidence="3">Phage integrase family protein</fullName>
    </submittedName>
</protein>
<sequence>MSAELFHAVAQVIKRHRSQHGTVPLAHSYDPHERIWKISLPFLFQRRNGLTRSAINPATVRRRLNERCEALAVTHPEFEGVRFAPHDFRRLFATDLVNSGLPIHIGAALLGHLSIETTRGYVAVFDDDIVRHYQEFLDRRRDQRPTEEYRDPTSTEWSEFEEHFDKREVELGSCGRPYATPCAHEHACIRCPMLTLKPGMLPRLDEIEEDLVQRRQQANAQGWHGEIEGIDLTLTFLRSNRGQTQRAISLGMPSTAPARQKA</sequence>
<reference evidence="3 4" key="1">
    <citation type="journal article" date="2015" name="Stand. Genomic Sci.">
        <title>Genomic Encyclopedia of Bacterial and Archaeal Type Strains, Phase III: the genomes of soil and plant-associated and newly described type strains.</title>
        <authorList>
            <person name="Whitman W.B."/>
            <person name="Woyke T."/>
            <person name="Klenk H.P."/>
            <person name="Zhou Y."/>
            <person name="Lilburn T.G."/>
            <person name="Beck B.J."/>
            <person name="De Vos P."/>
            <person name="Vandamme P."/>
            <person name="Eisen J.A."/>
            <person name="Garrity G."/>
            <person name="Hugenholtz P."/>
            <person name="Kyrpides N.C."/>
        </authorList>
    </citation>
    <scope>NUCLEOTIDE SEQUENCE [LARGE SCALE GENOMIC DNA]</scope>
    <source>
        <strain evidence="3 4">VKM Ac-2572</strain>
    </source>
</reference>
<dbReference type="AlphaFoldDB" id="A0A4R2HGX2"/>
<gene>
    <name evidence="3" type="ORF">EV652_10668</name>
</gene>
<feature type="domain" description="Tyr recombinase" evidence="2">
    <location>
        <begin position="1"/>
        <end position="134"/>
    </location>
</feature>
<dbReference type="PROSITE" id="PS51898">
    <property type="entry name" value="TYR_RECOMBINASE"/>
    <property type="match status" value="1"/>
</dbReference>
<evidence type="ECO:0000259" key="2">
    <source>
        <dbReference type="PROSITE" id="PS51898"/>
    </source>
</evidence>
<organism evidence="3 4">
    <name type="scientific">Kribbella steppae</name>
    <dbReference type="NCBI Taxonomy" id="2512223"/>
    <lineage>
        <taxon>Bacteria</taxon>
        <taxon>Bacillati</taxon>
        <taxon>Actinomycetota</taxon>
        <taxon>Actinomycetes</taxon>
        <taxon>Propionibacteriales</taxon>
        <taxon>Kribbellaceae</taxon>
        <taxon>Kribbella</taxon>
    </lineage>
</organism>
<dbReference type="InterPro" id="IPR011010">
    <property type="entry name" value="DNA_brk_join_enz"/>
</dbReference>
<dbReference type="Pfam" id="PF00589">
    <property type="entry name" value="Phage_integrase"/>
    <property type="match status" value="1"/>
</dbReference>
<dbReference type="InterPro" id="IPR002104">
    <property type="entry name" value="Integrase_catalytic"/>
</dbReference>
<dbReference type="GO" id="GO:0003677">
    <property type="term" value="F:DNA binding"/>
    <property type="evidence" value="ECO:0007669"/>
    <property type="project" value="InterPro"/>
</dbReference>
<dbReference type="Gene3D" id="1.10.443.10">
    <property type="entry name" value="Intergrase catalytic core"/>
    <property type="match status" value="1"/>
</dbReference>
<keyword evidence="1" id="KW-0233">DNA recombination</keyword>
<evidence type="ECO:0000313" key="4">
    <source>
        <dbReference type="Proteomes" id="UP000294508"/>
    </source>
</evidence>
<keyword evidence="4" id="KW-1185">Reference proteome</keyword>
<dbReference type="GO" id="GO:0006310">
    <property type="term" value="P:DNA recombination"/>
    <property type="evidence" value="ECO:0007669"/>
    <property type="project" value="UniProtKB-KW"/>
</dbReference>
<comment type="caution">
    <text evidence="3">The sequence shown here is derived from an EMBL/GenBank/DDBJ whole genome shotgun (WGS) entry which is preliminary data.</text>
</comment>
<name>A0A4R2HGX2_9ACTN</name>
<dbReference type="SUPFAM" id="SSF56349">
    <property type="entry name" value="DNA breaking-rejoining enzymes"/>
    <property type="match status" value="1"/>
</dbReference>
<dbReference type="GO" id="GO:0015074">
    <property type="term" value="P:DNA integration"/>
    <property type="evidence" value="ECO:0007669"/>
    <property type="project" value="InterPro"/>
</dbReference>
<proteinExistence type="predicted"/>
<evidence type="ECO:0000313" key="3">
    <source>
        <dbReference type="EMBL" id="TCO28086.1"/>
    </source>
</evidence>
<dbReference type="Proteomes" id="UP000294508">
    <property type="component" value="Unassembled WGS sequence"/>
</dbReference>